<evidence type="ECO:0000313" key="1">
    <source>
        <dbReference type="EMBL" id="ARV76863.1"/>
    </source>
</evidence>
<dbReference type="Proteomes" id="UP000225448">
    <property type="component" value="Segment"/>
</dbReference>
<name>A0A1Y0SYN0_9CAUD</name>
<proteinExistence type="predicted"/>
<reference evidence="1 2" key="1">
    <citation type="submission" date="2017-05" db="EMBL/GenBank/DDBJ databases">
        <authorList>
            <person name="Song R."/>
            <person name="Chenine A.L."/>
            <person name="Ruprecht R.M."/>
        </authorList>
    </citation>
    <scope>NUCLEOTIDE SEQUENCE [LARGE SCALE GENOMIC DNA]</scope>
</reference>
<accession>A0A1Y0SYN0</accession>
<organism evidence="1 2">
    <name type="scientific">Pseudomonas phage Phabio</name>
    <dbReference type="NCBI Taxonomy" id="2006668"/>
    <lineage>
        <taxon>Viruses</taxon>
        <taxon>Duplodnaviria</taxon>
        <taxon>Heunggongvirae</taxon>
        <taxon>Uroviricota</taxon>
        <taxon>Caudoviricetes</taxon>
        <taxon>Chimalliviridae</taxon>
        <taxon>Phabiovirus</taxon>
        <taxon>Phabiovirus phabio</taxon>
    </lineage>
</organism>
<evidence type="ECO:0000313" key="2">
    <source>
        <dbReference type="Proteomes" id="UP000225448"/>
    </source>
</evidence>
<sequence>MQIIHPEVEDNPRGANPETSIYIAINKLYPQYELTQENSVILDTQPWVSPVLLHGKRVFIQKGQDPNDTYQFFYECYNVPQIFPAMVFTDEQLTEALKLRTSAELIEYIGLVNNLNLRKEDWWCSDNSIDFAGGENRPNFVLEAKSNAQWYTGWRIINLWK</sequence>
<dbReference type="EMBL" id="MF042360">
    <property type="protein sequence ID" value="ARV76863.1"/>
    <property type="molecule type" value="Genomic_DNA"/>
</dbReference>
<keyword evidence="2" id="KW-1185">Reference proteome</keyword>
<gene>
    <name evidence="1" type="ORF">PHABIO_232</name>
</gene>
<protein>
    <submittedName>
        <fullName evidence="1">Uncharacterized protein</fullName>
    </submittedName>
</protein>